<dbReference type="Proteomes" id="UP001489004">
    <property type="component" value="Unassembled WGS sequence"/>
</dbReference>
<feature type="repeat" description="WD" evidence="3">
    <location>
        <begin position="590"/>
        <end position="610"/>
    </location>
</feature>
<evidence type="ECO:0000313" key="6">
    <source>
        <dbReference type="Proteomes" id="UP001489004"/>
    </source>
</evidence>
<dbReference type="SMART" id="SM00320">
    <property type="entry name" value="WD40"/>
    <property type="match status" value="7"/>
</dbReference>
<dbReference type="PROSITE" id="PS00678">
    <property type="entry name" value="WD_REPEATS_1"/>
    <property type="match status" value="1"/>
</dbReference>
<dbReference type="Pfam" id="PF00400">
    <property type="entry name" value="WD40"/>
    <property type="match status" value="4"/>
</dbReference>
<evidence type="ECO:0000256" key="2">
    <source>
        <dbReference type="ARBA" id="ARBA00022737"/>
    </source>
</evidence>
<feature type="compositionally biased region" description="Basic and acidic residues" evidence="4">
    <location>
        <begin position="70"/>
        <end position="83"/>
    </location>
</feature>
<keyword evidence="1 3" id="KW-0853">WD repeat</keyword>
<dbReference type="PROSITE" id="PS50294">
    <property type="entry name" value="WD_REPEATS_REGION"/>
    <property type="match status" value="3"/>
</dbReference>
<evidence type="ECO:0000256" key="3">
    <source>
        <dbReference type="PROSITE-ProRule" id="PRU00221"/>
    </source>
</evidence>
<sequence>MSRSQELASFQLHTSDEEDYYESADEAAVDAALESPATRPSSTRSLGSVDSQPSSRTPSASGRLAMLNIIRRDSAGSTHEPKQADSGAHAGPSAGDESSDGELQTLRIKDLDTGKEYNLDKRFTIRDLNTGQLDSPAPGSPASPGRVTEVTSGQELSLEEFEQALGLNSVLEAARRRAREPPGRSASGDYASGSGEYSNGTHSMDARRVAGIGNAEGKPKKGGAWLKKKLFAKSRMGTGSGGGNSGQSSPVSASSRSTTHSFRHEDSEDEGRARSSGIASPSGRNGIPVKVQVHKKSHKELADLTIVQELHAHSGVVWTMKFSRNGRYLATAGQDTVVRVWEVLDKRGSPEAATADAAAANGSSGGSPTRQDAGEGVEGGSPHRGFESECPVFKPMPHRAYNGHKQDVLDLCWSKSQFLLSASMDKTVRLWHITMDECLRVFRHTDFVTALDFHPVDDKYFLSGSIDGKVRVWNIPEQRVTDWADVHEMVTATNFSADGKRVIVGTMKGKCRFYQCEGTFKLEYEAQIDVKNKRGKQRGRKITGMQFLPGDSAHLLITSNDSRVRLYNGYMLQCKYKGHQNRNTQIRATFSSTGDYIISGSDDGWVYMWNTVNFPPQTNSAVMGSWTQDKNGSYECFHAHDDIVTVALFAPETAWRALKRPIYPDQNKATAALLHQRANGSGNHRKLSKEEAAEAAAMGEAAYAAGRAYGQVILSAGYSGEIKVFENLALPLAL</sequence>
<protein>
    <recommendedName>
        <fullName evidence="7">WD repeat-containing protein 44</fullName>
    </recommendedName>
</protein>
<feature type="repeat" description="WD" evidence="3">
    <location>
        <begin position="310"/>
        <end position="343"/>
    </location>
</feature>
<dbReference type="EMBL" id="JALJOR010000004">
    <property type="protein sequence ID" value="KAK9818208.1"/>
    <property type="molecule type" value="Genomic_DNA"/>
</dbReference>
<keyword evidence="6" id="KW-1185">Reference proteome</keyword>
<dbReference type="InterPro" id="IPR020472">
    <property type="entry name" value="WD40_PAC1"/>
</dbReference>
<feature type="compositionally biased region" description="Low complexity" evidence="4">
    <location>
        <begin position="352"/>
        <end position="362"/>
    </location>
</feature>
<evidence type="ECO:0000256" key="4">
    <source>
        <dbReference type="SAM" id="MobiDB-lite"/>
    </source>
</evidence>
<dbReference type="InterPro" id="IPR040324">
    <property type="entry name" value="WDR44/Dgr2"/>
</dbReference>
<dbReference type="PRINTS" id="PR00320">
    <property type="entry name" value="GPROTEINBRPT"/>
</dbReference>
<feature type="compositionally biased region" description="Low complexity" evidence="4">
    <location>
        <begin position="135"/>
        <end position="145"/>
    </location>
</feature>
<organism evidence="5 6">
    <name type="scientific">[Myrmecia] bisecta</name>
    <dbReference type="NCBI Taxonomy" id="41462"/>
    <lineage>
        <taxon>Eukaryota</taxon>
        <taxon>Viridiplantae</taxon>
        <taxon>Chlorophyta</taxon>
        <taxon>core chlorophytes</taxon>
        <taxon>Trebouxiophyceae</taxon>
        <taxon>Trebouxiales</taxon>
        <taxon>Trebouxiaceae</taxon>
        <taxon>Myrmecia</taxon>
    </lineage>
</organism>
<proteinExistence type="predicted"/>
<dbReference type="InterPro" id="IPR001680">
    <property type="entry name" value="WD40_rpt"/>
</dbReference>
<name>A0AAW1Q7A8_9CHLO</name>
<feature type="compositionally biased region" description="Basic and acidic residues" evidence="4">
    <location>
        <begin position="107"/>
        <end position="125"/>
    </location>
</feature>
<feature type="compositionally biased region" description="Polar residues" evidence="4">
    <location>
        <begin position="38"/>
        <end position="60"/>
    </location>
</feature>
<feature type="region of interest" description="Disordered" evidence="4">
    <location>
        <begin position="234"/>
        <end position="287"/>
    </location>
</feature>
<feature type="region of interest" description="Disordered" evidence="4">
    <location>
        <begin position="172"/>
        <end position="202"/>
    </location>
</feature>
<keyword evidence="2" id="KW-0677">Repeat</keyword>
<dbReference type="PANTHER" id="PTHR14221:SF0">
    <property type="entry name" value="WD REPEAT-CONTAINING PROTEIN 44"/>
    <property type="match status" value="1"/>
</dbReference>
<feature type="compositionally biased region" description="Low complexity" evidence="4">
    <location>
        <begin position="246"/>
        <end position="260"/>
    </location>
</feature>
<feature type="compositionally biased region" description="Basic and acidic residues" evidence="4">
    <location>
        <begin position="262"/>
        <end position="273"/>
    </location>
</feature>
<evidence type="ECO:0008006" key="7">
    <source>
        <dbReference type="Google" id="ProtNLM"/>
    </source>
</evidence>
<feature type="compositionally biased region" description="Basic and acidic residues" evidence="4">
    <location>
        <begin position="173"/>
        <end position="182"/>
    </location>
</feature>
<feature type="repeat" description="WD" evidence="3">
    <location>
        <begin position="441"/>
        <end position="475"/>
    </location>
</feature>
<feature type="region of interest" description="Disordered" evidence="4">
    <location>
        <begin position="1"/>
        <end position="155"/>
    </location>
</feature>
<dbReference type="InterPro" id="IPR036322">
    <property type="entry name" value="WD40_repeat_dom_sf"/>
</dbReference>
<gene>
    <name evidence="5" type="ORF">WJX72_008854</name>
</gene>
<feature type="region of interest" description="Disordered" evidence="4">
    <location>
        <begin position="352"/>
        <end position="389"/>
    </location>
</feature>
<dbReference type="SUPFAM" id="SSF50978">
    <property type="entry name" value="WD40 repeat-like"/>
    <property type="match status" value="1"/>
</dbReference>
<evidence type="ECO:0000313" key="5">
    <source>
        <dbReference type="EMBL" id="KAK9818208.1"/>
    </source>
</evidence>
<dbReference type="PROSITE" id="PS50082">
    <property type="entry name" value="WD_REPEATS_2"/>
    <property type="match status" value="4"/>
</dbReference>
<dbReference type="InterPro" id="IPR019775">
    <property type="entry name" value="WD40_repeat_CS"/>
</dbReference>
<dbReference type="AlphaFoldDB" id="A0AAW1Q7A8"/>
<evidence type="ECO:0000256" key="1">
    <source>
        <dbReference type="ARBA" id="ARBA00022574"/>
    </source>
</evidence>
<feature type="compositionally biased region" description="Acidic residues" evidence="4">
    <location>
        <begin position="16"/>
        <end position="28"/>
    </location>
</feature>
<dbReference type="InterPro" id="IPR015943">
    <property type="entry name" value="WD40/YVTN_repeat-like_dom_sf"/>
</dbReference>
<reference evidence="5 6" key="1">
    <citation type="journal article" date="2024" name="Nat. Commun.">
        <title>Phylogenomics reveals the evolutionary origins of lichenization in chlorophyte algae.</title>
        <authorList>
            <person name="Puginier C."/>
            <person name="Libourel C."/>
            <person name="Otte J."/>
            <person name="Skaloud P."/>
            <person name="Haon M."/>
            <person name="Grisel S."/>
            <person name="Petersen M."/>
            <person name="Berrin J.G."/>
            <person name="Delaux P.M."/>
            <person name="Dal Grande F."/>
            <person name="Keller J."/>
        </authorList>
    </citation>
    <scope>NUCLEOTIDE SEQUENCE [LARGE SCALE GENOMIC DNA]</scope>
    <source>
        <strain evidence="5 6">SAG 2043</strain>
    </source>
</reference>
<dbReference type="PANTHER" id="PTHR14221">
    <property type="entry name" value="WD REPEAT DOMAIN 44"/>
    <property type="match status" value="1"/>
</dbReference>
<feature type="repeat" description="WD" evidence="3">
    <location>
        <begin position="401"/>
        <end position="441"/>
    </location>
</feature>
<comment type="caution">
    <text evidence="5">The sequence shown here is derived from an EMBL/GenBank/DDBJ whole genome shotgun (WGS) entry which is preliminary data.</text>
</comment>
<accession>A0AAW1Q7A8</accession>
<dbReference type="Gene3D" id="2.130.10.10">
    <property type="entry name" value="YVTN repeat-like/Quinoprotein amine dehydrogenase"/>
    <property type="match status" value="1"/>
</dbReference>
<feature type="compositionally biased region" description="Polar residues" evidence="4">
    <location>
        <begin position="1"/>
        <end position="13"/>
    </location>
</feature>